<evidence type="ECO:0000313" key="1">
    <source>
        <dbReference type="EMBL" id="GFQ72042.1"/>
    </source>
</evidence>
<proteinExistence type="predicted"/>
<comment type="caution">
    <text evidence="1">The sequence shown here is derived from an EMBL/GenBank/DDBJ whole genome shotgun (WGS) entry which is preliminary data.</text>
</comment>
<organism evidence="1 2">
    <name type="scientific">Trichonephila clavata</name>
    <name type="common">Joro spider</name>
    <name type="synonym">Nephila clavata</name>
    <dbReference type="NCBI Taxonomy" id="2740835"/>
    <lineage>
        <taxon>Eukaryota</taxon>
        <taxon>Metazoa</taxon>
        <taxon>Ecdysozoa</taxon>
        <taxon>Arthropoda</taxon>
        <taxon>Chelicerata</taxon>
        <taxon>Arachnida</taxon>
        <taxon>Araneae</taxon>
        <taxon>Araneomorphae</taxon>
        <taxon>Entelegynae</taxon>
        <taxon>Araneoidea</taxon>
        <taxon>Nephilidae</taxon>
        <taxon>Trichonephila</taxon>
    </lineage>
</organism>
<dbReference type="EMBL" id="BMAO01021137">
    <property type="protein sequence ID" value="GFQ72042.1"/>
    <property type="molecule type" value="Genomic_DNA"/>
</dbReference>
<dbReference type="AlphaFoldDB" id="A0A8X6F7B3"/>
<gene>
    <name evidence="1" type="primary">PO21_44</name>
    <name evidence="1" type="ORF">TNCT_687531</name>
</gene>
<dbReference type="Proteomes" id="UP000887116">
    <property type="component" value="Unassembled WGS sequence"/>
</dbReference>
<name>A0A8X6F7B3_TRICU</name>
<accession>A0A8X6F7B3</accession>
<reference evidence="1" key="1">
    <citation type="submission" date="2020-07" db="EMBL/GenBank/DDBJ databases">
        <title>Multicomponent nature underlies the extraordinary mechanical properties of spider dragline silk.</title>
        <authorList>
            <person name="Kono N."/>
            <person name="Nakamura H."/>
            <person name="Mori M."/>
            <person name="Yoshida Y."/>
            <person name="Ohtoshi R."/>
            <person name="Malay A.D."/>
            <person name="Moran D.A.P."/>
            <person name="Tomita M."/>
            <person name="Numata K."/>
            <person name="Arakawa K."/>
        </authorList>
    </citation>
    <scope>NUCLEOTIDE SEQUENCE</scope>
</reference>
<dbReference type="OrthoDB" id="6432657at2759"/>
<evidence type="ECO:0000313" key="2">
    <source>
        <dbReference type="Proteomes" id="UP000887116"/>
    </source>
</evidence>
<protein>
    <submittedName>
        <fullName evidence="1">Retrovirus-related Pol polyprotein from type-1 retrotransposable element R2</fullName>
    </submittedName>
</protein>
<sequence length="261" mass="29734">MINVLASNISRDKGAQRMKKKEKDLYHEALLDETTSSPIERDGLLCANDQVIFCLTEAFLAFVQTLTRRLVVRLNHQGCCVFQRQDPLQKPSRRWGLRPDLVAEVGDKLFVLDVTIPFENRGPAFNQAWLRKVEKYKPLLDFFHKIGRKKISIIPIVVGSLGAWDPENDSFLRKVATKSYLNVLRKLCVSDCIRWSRDIYIQHLTGVQQYGKNTIVPPQIAGIEEQLSDQDSDRESTAISQSSPCSEPHKTFFLSSTVKSL</sequence>
<keyword evidence="2" id="KW-1185">Reference proteome</keyword>